<sequence>METHAPIRRPAAARRTGYTIAAVIDGALLYAVNARPGWQIVPFLTPHTPRVLVLGPSAPRRR</sequence>
<evidence type="ECO:0000313" key="1">
    <source>
        <dbReference type="EMBL" id="SBP00016.1"/>
    </source>
</evidence>
<protein>
    <submittedName>
        <fullName evidence="1">Uncharacterized protein</fullName>
    </submittedName>
</protein>
<dbReference type="EMBL" id="LT559118">
    <property type="protein sequence ID" value="SBP00016.1"/>
    <property type="molecule type" value="Genomic_DNA"/>
</dbReference>
<accession>A0A1M4EMD8</accession>
<organism evidence="1">
    <name type="scientific">Nonomuraea gerenzanensis</name>
    <dbReference type="NCBI Taxonomy" id="93944"/>
    <lineage>
        <taxon>Bacteria</taxon>
        <taxon>Bacillati</taxon>
        <taxon>Actinomycetota</taxon>
        <taxon>Actinomycetes</taxon>
        <taxon>Streptosporangiales</taxon>
        <taxon>Streptosporangiaceae</taxon>
        <taxon>Nonomuraea</taxon>
    </lineage>
</organism>
<dbReference type="RefSeq" id="WP_225268642.1">
    <property type="nucleotide sequence ID" value="NZ_CP084058.1"/>
</dbReference>
<name>A0A1M4EMD8_9ACTN</name>
<gene>
    <name evidence="1" type="ORF">BN4615_P9532</name>
</gene>
<proteinExistence type="predicted"/>
<dbReference type="AlphaFoldDB" id="A0A1M4EMD8"/>
<reference evidence="1" key="1">
    <citation type="submission" date="2016-04" db="EMBL/GenBank/DDBJ databases">
        <authorList>
            <person name="Evans L.H."/>
            <person name="Alamgir A."/>
            <person name="Owens N."/>
            <person name="Weber N.D."/>
            <person name="Virtaneva K."/>
            <person name="Barbian K."/>
            <person name="Babar A."/>
            <person name="Rosenke K."/>
        </authorList>
    </citation>
    <scope>NUCLEOTIDE SEQUENCE</scope>
    <source>
        <strain evidence="1">Nono1</strain>
    </source>
</reference>